<evidence type="ECO:0000259" key="1">
    <source>
        <dbReference type="Pfam" id="PF01968"/>
    </source>
</evidence>
<dbReference type="Pfam" id="PF01968">
    <property type="entry name" value="Hydantoinase_A"/>
    <property type="match status" value="1"/>
</dbReference>
<dbReference type="OrthoDB" id="9768323at2"/>
<dbReference type="AlphaFoldDB" id="A0A1M6HT00"/>
<dbReference type="SUPFAM" id="SSF53067">
    <property type="entry name" value="Actin-like ATPase domain"/>
    <property type="match status" value="2"/>
</dbReference>
<dbReference type="PANTHER" id="PTHR11365">
    <property type="entry name" value="5-OXOPROLINASE RELATED"/>
    <property type="match status" value="1"/>
</dbReference>
<dbReference type="InterPro" id="IPR008040">
    <property type="entry name" value="Hydant_A_N"/>
</dbReference>
<feature type="domain" description="Hydantoinase A/oxoprolinase" evidence="1">
    <location>
        <begin position="178"/>
        <end position="320"/>
    </location>
</feature>
<gene>
    <name evidence="3" type="ORF">SAMN02745751_02096</name>
</gene>
<sequence length="650" mass="70898">MAYILGIDTGGTYTDSVLYDKEKNKIIAKAKSLTTYENLVHGIKDSIDSLEIPEHLRVSGVSLSTTLATNAIVEGRGCEAGTILIGHEMIDTLPNKNCRVIGGGHDIYGNEKEPLDTDMLMKAVDELDRKVETFSVSSYFSVRNPEHELLAREFIYKRTGKPVVCGHELTSKLGFHERAVTASLNAKILPTIESLIKSVRKVLLEKNIKAPLMVVKGDGSLMDEETAMLKPIETILSGPASSIIGAKKLMDLKDALIVDIGGTTTDIALIRNNIPKIDMEGAKVGGWHTRVKSAKINTYGVGGDSIVRINSLEDIKIGPEKSIPFSEAGINCSYLADEIRDYYSGANVYRFNSIEGYKLVGKAKQLTDREKIIASALEKGPHTYNYLVSNLGNDFSRIYLNTLQKKGVIKLISLTPTDILHATEIYEQHDARTASAAVEIMAKELGTTKSALASRILHETVKKISKSIIESAMDYDGETFDKNEKNAKLFIEKMLKGNSESSSFDVSCSFKTPIVAIGAPVKAYMPQVSDLLNGQLYIPENADVANAIGAASGNVYEKISIVINSDGNGGAIMHSPWGREIFEDVESAKNAAVEKGTNHLMNTSLSTDITDVKIDKDIHDIYAGQSPNDEDNIFIESNIELSLTGKPAWN</sequence>
<dbReference type="GO" id="GO:0005829">
    <property type="term" value="C:cytosol"/>
    <property type="evidence" value="ECO:0007669"/>
    <property type="project" value="TreeGrafter"/>
</dbReference>
<dbReference type="STRING" id="1121476.SAMN02745751_02096"/>
<organism evidence="3 4">
    <name type="scientific">Dethiosulfatibacter aminovorans DSM 17477</name>
    <dbReference type="NCBI Taxonomy" id="1121476"/>
    <lineage>
        <taxon>Bacteria</taxon>
        <taxon>Bacillati</taxon>
        <taxon>Bacillota</taxon>
        <taxon>Tissierellia</taxon>
        <taxon>Dethiosulfatibacter</taxon>
    </lineage>
</organism>
<proteinExistence type="predicted"/>
<dbReference type="EMBL" id="FQZL01000014">
    <property type="protein sequence ID" value="SHJ25325.1"/>
    <property type="molecule type" value="Genomic_DNA"/>
</dbReference>
<keyword evidence="4" id="KW-1185">Reference proteome</keyword>
<accession>A0A1M6HT00</accession>
<dbReference type="Proteomes" id="UP000184052">
    <property type="component" value="Unassembled WGS sequence"/>
</dbReference>
<dbReference type="InterPro" id="IPR002821">
    <property type="entry name" value="Hydantoinase_A"/>
</dbReference>
<evidence type="ECO:0000313" key="3">
    <source>
        <dbReference type="EMBL" id="SHJ25325.1"/>
    </source>
</evidence>
<evidence type="ECO:0000313" key="4">
    <source>
        <dbReference type="Proteomes" id="UP000184052"/>
    </source>
</evidence>
<dbReference type="PANTHER" id="PTHR11365:SF2">
    <property type="entry name" value="5-OXOPROLINASE"/>
    <property type="match status" value="1"/>
</dbReference>
<dbReference type="GO" id="GO:0006749">
    <property type="term" value="P:glutathione metabolic process"/>
    <property type="evidence" value="ECO:0007669"/>
    <property type="project" value="TreeGrafter"/>
</dbReference>
<dbReference type="RefSeq" id="WP_073049532.1">
    <property type="nucleotide sequence ID" value="NZ_FQZL01000014.1"/>
</dbReference>
<evidence type="ECO:0000259" key="2">
    <source>
        <dbReference type="Pfam" id="PF05378"/>
    </source>
</evidence>
<name>A0A1M6HT00_9FIRM</name>
<dbReference type="GO" id="GO:0017168">
    <property type="term" value="F:5-oxoprolinase (ATP-hydrolyzing) activity"/>
    <property type="evidence" value="ECO:0007669"/>
    <property type="project" value="TreeGrafter"/>
</dbReference>
<dbReference type="InterPro" id="IPR045079">
    <property type="entry name" value="Oxoprolinase-like"/>
</dbReference>
<reference evidence="3 4" key="1">
    <citation type="submission" date="2016-11" db="EMBL/GenBank/DDBJ databases">
        <authorList>
            <person name="Jaros S."/>
            <person name="Januszkiewicz K."/>
            <person name="Wedrychowicz H."/>
        </authorList>
    </citation>
    <scope>NUCLEOTIDE SEQUENCE [LARGE SCALE GENOMIC DNA]</scope>
    <source>
        <strain evidence="3 4">DSM 17477</strain>
    </source>
</reference>
<protein>
    <submittedName>
        <fullName evidence="3">N-methylhydantoinase A/oxoprolinase/acetone carboxylase, beta subunit</fullName>
    </submittedName>
</protein>
<dbReference type="InterPro" id="IPR043129">
    <property type="entry name" value="ATPase_NBD"/>
</dbReference>
<feature type="domain" description="Hydantoinase/oxoprolinase N-terminal" evidence="2">
    <location>
        <begin position="5"/>
        <end position="156"/>
    </location>
</feature>
<dbReference type="Pfam" id="PF05378">
    <property type="entry name" value="Hydant_A_N"/>
    <property type="match status" value="1"/>
</dbReference>